<dbReference type="EMBL" id="CACRYJ010000071">
    <property type="protein sequence ID" value="VZO40547.1"/>
    <property type="molecule type" value="Genomic_DNA"/>
</dbReference>
<keyword evidence="3" id="KW-1185">Reference proteome</keyword>
<dbReference type="SUPFAM" id="SSF55729">
    <property type="entry name" value="Acyl-CoA N-acyltransferases (Nat)"/>
    <property type="match status" value="1"/>
</dbReference>
<protein>
    <submittedName>
        <fullName evidence="2">Mycothiol acetyltransferase</fullName>
        <ecNumber evidence="2">2.3.1.189</ecNumber>
    </submittedName>
</protein>
<dbReference type="RefSeq" id="WP_156743802.1">
    <property type="nucleotide sequence ID" value="NZ_CACRYJ010000071.1"/>
</dbReference>
<gene>
    <name evidence="2" type="primary">mshD_12</name>
    <name evidence="2" type="ORF">HALOF300_05255</name>
</gene>
<feature type="domain" description="N-acetyltransferase" evidence="1">
    <location>
        <begin position="136"/>
        <end position="262"/>
    </location>
</feature>
<dbReference type="AlphaFoldDB" id="A0A7M4DSV3"/>
<evidence type="ECO:0000259" key="1">
    <source>
        <dbReference type="PROSITE" id="PS51186"/>
    </source>
</evidence>
<dbReference type="InterPro" id="IPR000182">
    <property type="entry name" value="GNAT_dom"/>
</dbReference>
<dbReference type="Proteomes" id="UP000419743">
    <property type="component" value="Unassembled WGS sequence"/>
</dbReference>
<dbReference type="EC" id="2.3.1.189" evidence="2"/>
<evidence type="ECO:0000313" key="3">
    <source>
        <dbReference type="Proteomes" id="UP000419743"/>
    </source>
</evidence>
<dbReference type="Gene3D" id="3.40.630.30">
    <property type="match status" value="1"/>
</dbReference>
<comment type="caution">
    <text evidence="2">The sequence shown here is derived from an EMBL/GenBank/DDBJ whole genome shotgun (WGS) entry which is preliminary data.</text>
</comment>
<organism evidence="2 3">
    <name type="scientific">Occultella aeris</name>
    <dbReference type="NCBI Taxonomy" id="2761496"/>
    <lineage>
        <taxon>Bacteria</taxon>
        <taxon>Bacillati</taxon>
        <taxon>Actinomycetota</taxon>
        <taxon>Actinomycetes</taxon>
        <taxon>Micrococcales</taxon>
        <taxon>Ruaniaceae</taxon>
        <taxon>Occultella</taxon>
    </lineage>
</organism>
<sequence length="262" mass="27980">MTSPEALRPRSVTDLPAPWSADRFVVDDFDRWADPLAWGDERAVLFLARPRPDTAALIGVGEPAALTSVLTDVMTPDGGSRVSGSGHLGQVAVASLTRGTWDLLNPGVAAALALPTVSHWDWLWTETQPPAVPGEDAVRELDPVADAEEIRAVQAQANPTTHLTLDREGARWFGWRDGQGHLRAIGGTMRRPVSVHLGSIATVPAWRGRGLGAAVTAAMTRGGIASTGQVSLGMYADNAPARRLYTRLGFAVGQEVETRRRA</sequence>
<dbReference type="GO" id="GO:0035447">
    <property type="term" value="F:mycothiol synthase activity"/>
    <property type="evidence" value="ECO:0007669"/>
    <property type="project" value="UniProtKB-EC"/>
</dbReference>
<keyword evidence="2" id="KW-0808">Transferase</keyword>
<accession>A0A7M4DSV3</accession>
<dbReference type="InterPro" id="IPR016181">
    <property type="entry name" value="Acyl_CoA_acyltransferase"/>
</dbReference>
<evidence type="ECO:0000313" key="2">
    <source>
        <dbReference type="EMBL" id="VZO40547.1"/>
    </source>
</evidence>
<proteinExistence type="predicted"/>
<keyword evidence="2" id="KW-0012">Acyltransferase</keyword>
<dbReference type="InterPro" id="IPR013653">
    <property type="entry name" value="GCN5-like_dom"/>
</dbReference>
<name>A0A7M4DSV3_9MICO</name>
<reference evidence="2 3" key="1">
    <citation type="submission" date="2019-11" db="EMBL/GenBank/DDBJ databases">
        <authorList>
            <person name="Criscuolo A."/>
        </authorList>
    </citation>
    <scope>NUCLEOTIDE SEQUENCE [LARGE SCALE GENOMIC DNA]</scope>
    <source>
        <strain evidence="2">CIP111667</strain>
    </source>
</reference>
<dbReference type="Pfam" id="PF08445">
    <property type="entry name" value="FR47"/>
    <property type="match status" value="1"/>
</dbReference>
<dbReference type="PROSITE" id="PS51186">
    <property type="entry name" value="GNAT"/>
    <property type="match status" value="1"/>
</dbReference>